<evidence type="ECO:0000313" key="1">
    <source>
        <dbReference type="EMBL" id="VVW10578.1"/>
    </source>
</evidence>
<gene>
    <name evidence="1" type="ORF">NYM_LOCUS15293</name>
</gene>
<dbReference type="InterPro" id="IPR016024">
    <property type="entry name" value="ARM-type_fold"/>
</dbReference>
<name>A0A5K1B735_9MAGN</name>
<dbReference type="AlphaFoldDB" id="A0A5K1B735"/>
<evidence type="ECO:0008006" key="2">
    <source>
        <dbReference type="Google" id="ProtNLM"/>
    </source>
</evidence>
<organism evidence="1">
    <name type="scientific">Nymphaea colorata</name>
    <name type="common">pocket water lily</name>
    <dbReference type="NCBI Taxonomy" id="210225"/>
    <lineage>
        <taxon>Eukaryota</taxon>
        <taxon>Viridiplantae</taxon>
        <taxon>Streptophyta</taxon>
        <taxon>Embryophyta</taxon>
        <taxon>Tracheophyta</taxon>
        <taxon>Spermatophyta</taxon>
        <taxon>Magnoliopsida</taxon>
        <taxon>Nymphaeales</taxon>
        <taxon>Nymphaeaceae</taxon>
        <taxon>Nymphaea</taxon>
    </lineage>
</organism>
<reference evidence="1" key="1">
    <citation type="submission" date="2019-09" db="EMBL/GenBank/DDBJ databases">
        <authorList>
            <person name="Zhang L."/>
        </authorList>
    </citation>
    <scope>NUCLEOTIDE SEQUENCE</scope>
</reference>
<proteinExistence type="predicted"/>
<sequence length="114" mass="12301">MLENVTAGMMDKAVATLVILASNQEGKLAIGQAELITVLVDAMKINSPRNMENGVTLLLVLCTSSERYLTVAHGLGLEGVLKELTETGIQRLAESRILSGAYVCTYLIQISFFI</sequence>
<dbReference type="Gramene" id="NC3G0208910.1">
    <property type="protein sequence ID" value="NC3G0208910.1:cds"/>
    <property type="gene ID" value="NC3G0208910"/>
</dbReference>
<dbReference type="EMBL" id="LR721781">
    <property type="protein sequence ID" value="VVW10578.1"/>
    <property type="molecule type" value="Genomic_DNA"/>
</dbReference>
<accession>A0A5K1B735</accession>
<protein>
    <recommendedName>
        <fullName evidence="2">U-box domain-containing protein</fullName>
    </recommendedName>
</protein>
<dbReference type="SUPFAM" id="SSF48371">
    <property type="entry name" value="ARM repeat"/>
    <property type="match status" value="1"/>
</dbReference>